<evidence type="ECO:0000313" key="5">
    <source>
        <dbReference type="Proteomes" id="UP000484015"/>
    </source>
</evidence>
<dbReference type="Gene3D" id="3.40.50.720">
    <property type="entry name" value="NAD(P)-binding Rossmann-like Domain"/>
    <property type="match status" value="2"/>
</dbReference>
<evidence type="ECO:0000256" key="1">
    <source>
        <dbReference type="ARBA" id="ARBA00023002"/>
    </source>
</evidence>
<comment type="caution">
    <text evidence="4">The sequence shown here is derived from an EMBL/GenBank/DDBJ whole genome shotgun (WGS) entry which is preliminary data.</text>
</comment>
<sequence>MRILLHRADGKTEPWIKDFARYLPEAEVVVWEKGVPAPPCDYAVVFVPPEEMLPDLQNVKGIFLTGSGADGILRFGDAIPLHIPVVRLTDAGMGAQMAEYVVHAVLRYYRRFHEYEELARAGEWAPLLPPVREDFAVGVMGTGVLGSRVLEALKPFGFPLRAWSRTARAIDGVQCFHGADGLDTFLRGTRVAVCMLPLTEETNNILNLTNMAKMPQGSFIVNVGRGGHVSEPDLLNLMRTGHIEAATLDVFRHEPLPAQHPFWKEPRITITPHISALTLRRESVQQIAGKMRQMAQGEPVADVIDRSIGY</sequence>
<accession>A0A6L6Q169</accession>
<dbReference type="SUPFAM" id="SSF51735">
    <property type="entry name" value="NAD(P)-binding Rossmann-fold domains"/>
    <property type="match status" value="1"/>
</dbReference>
<keyword evidence="2" id="KW-0520">NAD</keyword>
<dbReference type="Pfam" id="PF02826">
    <property type="entry name" value="2-Hacid_dh_C"/>
    <property type="match status" value="1"/>
</dbReference>
<dbReference type="InterPro" id="IPR006140">
    <property type="entry name" value="D-isomer_DH_NAD-bd"/>
</dbReference>
<dbReference type="CDD" id="cd12164">
    <property type="entry name" value="GDH_like_2"/>
    <property type="match status" value="1"/>
</dbReference>
<dbReference type="Proteomes" id="UP000484015">
    <property type="component" value="Unassembled WGS sequence"/>
</dbReference>
<protein>
    <submittedName>
        <fullName evidence="4">Glyoxylate/hydroxypyruvate reductase A</fullName>
    </submittedName>
</protein>
<evidence type="ECO:0000259" key="3">
    <source>
        <dbReference type="Pfam" id="PF02826"/>
    </source>
</evidence>
<feature type="domain" description="D-isomer specific 2-hydroxyacid dehydrogenase NAD-binding" evidence="3">
    <location>
        <begin position="104"/>
        <end position="275"/>
    </location>
</feature>
<gene>
    <name evidence="4" type="ORF">GM668_12880</name>
</gene>
<dbReference type="GO" id="GO:0051287">
    <property type="term" value="F:NAD binding"/>
    <property type="evidence" value="ECO:0007669"/>
    <property type="project" value="InterPro"/>
</dbReference>
<dbReference type="PANTHER" id="PTHR43333">
    <property type="entry name" value="2-HACID_DH_C DOMAIN-CONTAINING PROTEIN"/>
    <property type="match status" value="1"/>
</dbReference>
<keyword evidence="5" id="KW-1185">Reference proteome</keyword>
<name>A0A6L6Q169_9BURK</name>
<evidence type="ECO:0000313" key="4">
    <source>
        <dbReference type="EMBL" id="MTW02978.1"/>
    </source>
</evidence>
<dbReference type="InterPro" id="IPR036291">
    <property type="entry name" value="NAD(P)-bd_dom_sf"/>
</dbReference>
<organism evidence="4 5">
    <name type="scientific">Pseudoduganella ginsengisoli</name>
    <dbReference type="NCBI Taxonomy" id="1462440"/>
    <lineage>
        <taxon>Bacteria</taxon>
        <taxon>Pseudomonadati</taxon>
        <taxon>Pseudomonadota</taxon>
        <taxon>Betaproteobacteria</taxon>
        <taxon>Burkholderiales</taxon>
        <taxon>Oxalobacteraceae</taxon>
        <taxon>Telluria group</taxon>
        <taxon>Pseudoduganella</taxon>
    </lineage>
</organism>
<dbReference type="GO" id="GO:0016491">
    <property type="term" value="F:oxidoreductase activity"/>
    <property type="evidence" value="ECO:0007669"/>
    <property type="project" value="UniProtKB-KW"/>
</dbReference>
<evidence type="ECO:0000256" key="2">
    <source>
        <dbReference type="ARBA" id="ARBA00023027"/>
    </source>
</evidence>
<keyword evidence="4" id="KW-0670">Pyruvate</keyword>
<proteinExistence type="predicted"/>
<dbReference type="PANTHER" id="PTHR43333:SF1">
    <property type="entry name" value="D-ISOMER SPECIFIC 2-HYDROXYACID DEHYDROGENASE NAD-BINDING DOMAIN-CONTAINING PROTEIN"/>
    <property type="match status" value="1"/>
</dbReference>
<reference evidence="4 5" key="1">
    <citation type="submission" date="2019-11" db="EMBL/GenBank/DDBJ databases">
        <title>Type strains purchased from KCTC, JCM and DSMZ.</title>
        <authorList>
            <person name="Lu H."/>
        </authorList>
    </citation>
    <scope>NUCLEOTIDE SEQUENCE [LARGE SCALE GENOMIC DNA]</scope>
    <source>
        <strain evidence="4 5">KCTC 42409</strain>
    </source>
</reference>
<dbReference type="EMBL" id="WNLA01000007">
    <property type="protein sequence ID" value="MTW02978.1"/>
    <property type="molecule type" value="Genomic_DNA"/>
</dbReference>
<keyword evidence="1" id="KW-0560">Oxidoreductase</keyword>
<dbReference type="OrthoDB" id="9787219at2"/>
<dbReference type="AlphaFoldDB" id="A0A6L6Q169"/>
<dbReference type="RefSeq" id="WP_155439368.1">
    <property type="nucleotide sequence ID" value="NZ_WNLA01000007.1"/>
</dbReference>